<dbReference type="CDD" id="cd00082">
    <property type="entry name" value="HisKA"/>
    <property type="match status" value="1"/>
</dbReference>
<protein>
    <recommendedName>
        <fullName evidence="2">histidine kinase</fullName>
        <ecNumber evidence="2">2.7.13.3</ecNumber>
    </recommendedName>
</protein>
<dbReference type="Pfam" id="PF02518">
    <property type="entry name" value="HATPase_c"/>
    <property type="match status" value="1"/>
</dbReference>
<dbReference type="SMART" id="SM00388">
    <property type="entry name" value="HisKA"/>
    <property type="match status" value="1"/>
</dbReference>
<dbReference type="Proteomes" id="UP000011550">
    <property type="component" value="Unassembled WGS sequence"/>
</dbReference>
<dbReference type="PATRIC" id="fig|662479.7.peg.1796"/>
<dbReference type="InterPro" id="IPR003594">
    <property type="entry name" value="HATPase_dom"/>
</dbReference>
<evidence type="ECO:0000313" key="7">
    <source>
        <dbReference type="EMBL" id="ELZ95178.1"/>
    </source>
</evidence>
<dbReference type="InterPro" id="IPR036890">
    <property type="entry name" value="HATPase_C_sf"/>
</dbReference>
<dbReference type="OrthoDB" id="8127at2157"/>
<dbReference type="Gene3D" id="3.30.565.10">
    <property type="entry name" value="Histidine kinase-like ATPase, C-terminal domain"/>
    <property type="match status" value="1"/>
</dbReference>
<reference evidence="7 8" key="1">
    <citation type="journal article" date="2014" name="PLoS Genet.">
        <title>Phylogenetically driven sequencing of extremely halophilic archaea reveals strategies for static and dynamic osmo-response.</title>
        <authorList>
            <person name="Becker E.A."/>
            <person name="Seitzer P.M."/>
            <person name="Tritt A."/>
            <person name="Larsen D."/>
            <person name="Krusor M."/>
            <person name="Yao A.I."/>
            <person name="Wu D."/>
            <person name="Madern D."/>
            <person name="Eisen J.A."/>
            <person name="Darling A.E."/>
            <person name="Facciotti M.T."/>
        </authorList>
    </citation>
    <scope>NUCLEOTIDE SEQUENCE [LARGE SCALE GENOMIC DNA]</scope>
    <source>
        <strain evidence="7 8">ATCC BAA-1512</strain>
    </source>
</reference>
<dbReference type="Pfam" id="PF00512">
    <property type="entry name" value="HisKA"/>
    <property type="match status" value="1"/>
</dbReference>
<dbReference type="Gene3D" id="1.10.287.130">
    <property type="match status" value="1"/>
</dbReference>
<evidence type="ECO:0000259" key="6">
    <source>
        <dbReference type="PROSITE" id="PS50109"/>
    </source>
</evidence>
<evidence type="ECO:0000256" key="5">
    <source>
        <dbReference type="ARBA" id="ARBA00023012"/>
    </source>
</evidence>
<dbReference type="InterPro" id="IPR003661">
    <property type="entry name" value="HisK_dim/P_dom"/>
</dbReference>
<keyword evidence="5" id="KW-0902">Two-component regulatory system</keyword>
<dbReference type="Gene3D" id="3.30.450.20">
    <property type="entry name" value="PAS domain"/>
    <property type="match status" value="1"/>
</dbReference>
<comment type="caution">
    <text evidence="7">The sequence shown here is derived from an EMBL/GenBank/DDBJ whole genome shotgun (WGS) entry which is preliminary data.</text>
</comment>
<keyword evidence="3" id="KW-0808">Transferase</keyword>
<evidence type="ECO:0000256" key="4">
    <source>
        <dbReference type="ARBA" id="ARBA00022777"/>
    </source>
</evidence>
<gene>
    <name evidence="7" type="ORF">C440_08877</name>
</gene>
<dbReference type="STRING" id="662479.C440_08877"/>
<keyword evidence="4" id="KW-0418">Kinase</keyword>
<proteinExistence type="predicted"/>
<accession>M0IH50</accession>
<organism evidence="7 8">
    <name type="scientific">Haloferax mucosum ATCC BAA-1512</name>
    <dbReference type="NCBI Taxonomy" id="662479"/>
    <lineage>
        <taxon>Archaea</taxon>
        <taxon>Methanobacteriati</taxon>
        <taxon>Methanobacteriota</taxon>
        <taxon>Stenosarchaea group</taxon>
        <taxon>Halobacteria</taxon>
        <taxon>Halobacteriales</taxon>
        <taxon>Haloferacaceae</taxon>
        <taxon>Haloferax</taxon>
    </lineage>
</organism>
<evidence type="ECO:0000256" key="3">
    <source>
        <dbReference type="ARBA" id="ARBA00022679"/>
    </source>
</evidence>
<dbReference type="GO" id="GO:0000155">
    <property type="term" value="F:phosphorelay sensor kinase activity"/>
    <property type="evidence" value="ECO:0007669"/>
    <property type="project" value="InterPro"/>
</dbReference>
<dbReference type="SUPFAM" id="SSF55874">
    <property type="entry name" value="ATPase domain of HSP90 chaperone/DNA topoisomerase II/histidine kinase"/>
    <property type="match status" value="1"/>
</dbReference>
<dbReference type="EC" id="2.7.13.3" evidence="2"/>
<dbReference type="SMART" id="SM00387">
    <property type="entry name" value="HATPase_c"/>
    <property type="match status" value="1"/>
</dbReference>
<dbReference type="SUPFAM" id="SSF47384">
    <property type="entry name" value="Homodimeric domain of signal transducing histidine kinase"/>
    <property type="match status" value="1"/>
</dbReference>
<dbReference type="InterPro" id="IPR013656">
    <property type="entry name" value="PAS_4"/>
</dbReference>
<dbReference type="SUPFAM" id="SSF55785">
    <property type="entry name" value="PYP-like sensor domain (PAS domain)"/>
    <property type="match status" value="1"/>
</dbReference>
<dbReference type="PROSITE" id="PS50109">
    <property type="entry name" value="HIS_KIN"/>
    <property type="match status" value="1"/>
</dbReference>
<dbReference type="PANTHER" id="PTHR43711">
    <property type="entry name" value="TWO-COMPONENT HISTIDINE KINASE"/>
    <property type="match status" value="1"/>
</dbReference>
<dbReference type="InterPro" id="IPR005467">
    <property type="entry name" value="His_kinase_dom"/>
</dbReference>
<dbReference type="InterPro" id="IPR036097">
    <property type="entry name" value="HisK_dim/P_sf"/>
</dbReference>
<evidence type="ECO:0000256" key="2">
    <source>
        <dbReference type="ARBA" id="ARBA00012438"/>
    </source>
</evidence>
<dbReference type="AlphaFoldDB" id="M0IH50"/>
<evidence type="ECO:0000313" key="8">
    <source>
        <dbReference type="Proteomes" id="UP000011550"/>
    </source>
</evidence>
<dbReference type="EMBL" id="AOLN01000011">
    <property type="protein sequence ID" value="ELZ95178.1"/>
    <property type="molecule type" value="Genomic_DNA"/>
</dbReference>
<dbReference type="InterPro" id="IPR035965">
    <property type="entry name" value="PAS-like_dom_sf"/>
</dbReference>
<sequence length="353" mass="38631">MTLSPSLASSSLDALPTQLAILDAEGVIIYTNQTWREFGNEHGRTDDSSSIGSNYLDICDVSGDKTAMTARDGIRAVARGDRDTFSFEYPCHNENERQWFTMRASRFSVGDEMYIQVIHLDITDRKRAELEVDEKAARLQSVARMLSHDLRNPLSVASGYVDSLLEEGVVPSQLERVANALSRIDEIISDALIFARHDSVNELVTVDLETQAERAWEHVETGDAELVVSDTVVFRADPNLLGHIFENLFRNAIEHGCDTDDCGQLTVTVGPTTGRTGDPGFYVADDGPGVPAEDRDEVFEAGYTTGTDGTGFGLAIVTQTAMAHDWCIELAESVGGSRFEITGLELRADGESE</sequence>
<comment type="catalytic activity">
    <reaction evidence="1">
        <text>ATP + protein L-histidine = ADP + protein N-phospho-L-histidine.</text>
        <dbReference type="EC" id="2.7.13.3"/>
    </reaction>
</comment>
<dbReference type="CDD" id="cd00075">
    <property type="entry name" value="HATPase"/>
    <property type="match status" value="1"/>
</dbReference>
<name>M0IH50_9EURY</name>
<evidence type="ECO:0000256" key="1">
    <source>
        <dbReference type="ARBA" id="ARBA00000085"/>
    </source>
</evidence>
<feature type="domain" description="Histidine kinase" evidence="6">
    <location>
        <begin position="145"/>
        <end position="342"/>
    </location>
</feature>
<dbReference type="Pfam" id="PF08448">
    <property type="entry name" value="PAS_4"/>
    <property type="match status" value="1"/>
</dbReference>
<dbReference type="PANTHER" id="PTHR43711:SF1">
    <property type="entry name" value="HISTIDINE KINASE 1"/>
    <property type="match status" value="1"/>
</dbReference>
<keyword evidence="8" id="KW-1185">Reference proteome</keyword>
<dbReference type="InterPro" id="IPR050736">
    <property type="entry name" value="Sensor_HK_Regulatory"/>
</dbReference>